<dbReference type="PANTHER" id="PTHR39188:SF3">
    <property type="entry name" value="STAGE IV SPORULATION PROTEIN FB"/>
    <property type="match status" value="1"/>
</dbReference>
<keyword evidence="12" id="KW-0129">CBS domain</keyword>
<evidence type="ECO:0000256" key="6">
    <source>
        <dbReference type="ARBA" id="ARBA00022723"/>
    </source>
</evidence>
<evidence type="ECO:0000256" key="2">
    <source>
        <dbReference type="ARBA" id="ARBA00004141"/>
    </source>
</evidence>
<dbReference type="InterPro" id="IPR008915">
    <property type="entry name" value="Peptidase_M50"/>
</dbReference>
<evidence type="ECO:0000313" key="16">
    <source>
        <dbReference type="Proteomes" id="UP001529245"/>
    </source>
</evidence>
<evidence type="ECO:0000256" key="8">
    <source>
        <dbReference type="ARBA" id="ARBA00022833"/>
    </source>
</evidence>
<proteinExistence type="inferred from homology"/>
<comment type="similarity">
    <text evidence="3">Belongs to the peptidase M50B family.</text>
</comment>
<keyword evidence="4" id="KW-0645">Protease</keyword>
<feature type="transmembrane region" description="Helical" evidence="13">
    <location>
        <begin position="89"/>
        <end position="110"/>
    </location>
</feature>
<sequence>MTSGRTGSARQRVRVNLHPLFVLSALAACVAHLALQVAILFLCVLLHELGHAAVARALGYRVEAIELLPFGGVVKVTNGNLGCVPRHEAMVAIAGPLVNLGLGWLGLAIAASGVSSSEAYRAWVALNLWLAIFNLLPCLPLDGGRLWRASRSRSVGYARATEGAYRMGFVIAALLVLLGIMAFLAGRPHIGALVLGLFLAVSAWQGLREVRVDIVRFLDMKRRQTKPVVRARSLVARVNTPIRHVVGQFAPNRVHLVYVTDDQGRVVGIVEEWEIVEAVFAGKWETPIGELSDSGVVGASKL</sequence>
<dbReference type="RefSeq" id="WP_283203405.1">
    <property type="nucleotide sequence ID" value="NZ_JASGCB010000008.1"/>
</dbReference>
<dbReference type="Pfam" id="PF00571">
    <property type="entry name" value="CBS"/>
    <property type="match status" value="1"/>
</dbReference>
<keyword evidence="16" id="KW-1185">Reference proteome</keyword>
<dbReference type="EMBL" id="JASGCB010000008">
    <property type="protein sequence ID" value="MDI9259871.1"/>
    <property type="molecule type" value="Genomic_DNA"/>
</dbReference>
<keyword evidence="11 13" id="KW-0472">Membrane</keyword>
<dbReference type="InterPro" id="IPR000644">
    <property type="entry name" value="CBS_dom"/>
</dbReference>
<comment type="subcellular location">
    <subcellularLocation>
        <location evidence="2">Membrane</location>
        <topology evidence="2">Multi-pass membrane protein</topology>
    </subcellularLocation>
</comment>
<name>A0ABT6XXQ5_ALISE</name>
<organism evidence="15 16">
    <name type="scientific">Alicyclobacillus sendaiensis PA2</name>
    <dbReference type="NCBI Taxonomy" id="3029425"/>
    <lineage>
        <taxon>Bacteria</taxon>
        <taxon>Bacillati</taxon>
        <taxon>Bacillota</taxon>
        <taxon>Bacilli</taxon>
        <taxon>Bacillales</taxon>
        <taxon>Alicyclobacillaceae</taxon>
        <taxon>Alicyclobacillus</taxon>
    </lineage>
</organism>
<keyword evidence="6" id="KW-0479">Metal-binding</keyword>
<keyword evidence="10" id="KW-0482">Metalloprotease</keyword>
<dbReference type="InterPro" id="IPR046342">
    <property type="entry name" value="CBS_dom_sf"/>
</dbReference>
<dbReference type="PROSITE" id="PS51371">
    <property type="entry name" value="CBS"/>
    <property type="match status" value="1"/>
</dbReference>
<feature type="transmembrane region" description="Helical" evidence="13">
    <location>
        <begin position="163"/>
        <end position="184"/>
    </location>
</feature>
<evidence type="ECO:0000256" key="5">
    <source>
        <dbReference type="ARBA" id="ARBA00022692"/>
    </source>
</evidence>
<keyword evidence="7" id="KW-0378">Hydrolase</keyword>
<evidence type="ECO:0000256" key="4">
    <source>
        <dbReference type="ARBA" id="ARBA00022670"/>
    </source>
</evidence>
<dbReference type="Proteomes" id="UP001529245">
    <property type="component" value="Unassembled WGS sequence"/>
</dbReference>
<dbReference type="Pfam" id="PF02163">
    <property type="entry name" value="Peptidase_M50"/>
    <property type="match status" value="1"/>
</dbReference>
<evidence type="ECO:0000256" key="13">
    <source>
        <dbReference type="SAM" id="Phobius"/>
    </source>
</evidence>
<comment type="cofactor">
    <cofactor evidence="1">
        <name>Zn(2+)</name>
        <dbReference type="ChEBI" id="CHEBI:29105"/>
    </cofactor>
</comment>
<feature type="transmembrane region" description="Helical" evidence="13">
    <location>
        <begin position="122"/>
        <end position="142"/>
    </location>
</feature>
<protein>
    <submittedName>
        <fullName evidence="15">M50 family metallopeptidase</fullName>
    </submittedName>
</protein>
<dbReference type="PANTHER" id="PTHR39188">
    <property type="entry name" value="MEMBRANE-ASSOCIATED ZINC METALLOPROTEASE M50B"/>
    <property type="match status" value="1"/>
</dbReference>
<dbReference type="Gene3D" id="3.10.580.10">
    <property type="entry name" value="CBS-domain"/>
    <property type="match status" value="1"/>
</dbReference>
<evidence type="ECO:0000256" key="3">
    <source>
        <dbReference type="ARBA" id="ARBA00007931"/>
    </source>
</evidence>
<reference evidence="15 16" key="1">
    <citation type="submission" date="2023-04" db="EMBL/GenBank/DDBJ databases">
        <title>A. sendaiensis sub sp. chiapanensis a novel subspecie with specific adaptation in bacterial cell wall isolated from an active volcano.</title>
        <authorList>
            <person name="Alvarez Gutierrez P.E."/>
            <person name="Ortiz Cortes L.Y."/>
        </authorList>
    </citation>
    <scope>NUCLEOTIDE SEQUENCE [LARGE SCALE GENOMIC DNA]</scope>
    <source>
        <strain evidence="15 16">PA2</strain>
    </source>
</reference>
<evidence type="ECO:0000256" key="1">
    <source>
        <dbReference type="ARBA" id="ARBA00001947"/>
    </source>
</evidence>
<keyword evidence="9 13" id="KW-1133">Transmembrane helix</keyword>
<evidence type="ECO:0000259" key="14">
    <source>
        <dbReference type="PROSITE" id="PS51371"/>
    </source>
</evidence>
<accession>A0ABT6XXQ5</accession>
<evidence type="ECO:0000256" key="9">
    <source>
        <dbReference type="ARBA" id="ARBA00022989"/>
    </source>
</evidence>
<dbReference type="PROSITE" id="PS51257">
    <property type="entry name" value="PROKAR_LIPOPROTEIN"/>
    <property type="match status" value="1"/>
</dbReference>
<evidence type="ECO:0000256" key="12">
    <source>
        <dbReference type="PROSITE-ProRule" id="PRU00703"/>
    </source>
</evidence>
<comment type="caution">
    <text evidence="15">The sequence shown here is derived from an EMBL/GenBank/DDBJ whole genome shotgun (WGS) entry which is preliminary data.</text>
</comment>
<dbReference type="SUPFAM" id="SSF54631">
    <property type="entry name" value="CBS-domain pair"/>
    <property type="match status" value="1"/>
</dbReference>
<dbReference type="CDD" id="cd06161">
    <property type="entry name" value="S2P-M50_SpoIVFB"/>
    <property type="match status" value="1"/>
</dbReference>
<keyword evidence="5 13" id="KW-0812">Transmembrane</keyword>
<evidence type="ECO:0000313" key="15">
    <source>
        <dbReference type="EMBL" id="MDI9259871.1"/>
    </source>
</evidence>
<evidence type="ECO:0000256" key="11">
    <source>
        <dbReference type="ARBA" id="ARBA00023136"/>
    </source>
</evidence>
<feature type="transmembrane region" description="Helical" evidence="13">
    <location>
        <begin position="190"/>
        <end position="207"/>
    </location>
</feature>
<evidence type="ECO:0000256" key="7">
    <source>
        <dbReference type="ARBA" id="ARBA00022801"/>
    </source>
</evidence>
<evidence type="ECO:0000256" key="10">
    <source>
        <dbReference type="ARBA" id="ARBA00023049"/>
    </source>
</evidence>
<feature type="domain" description="CBS" evidence="14">
    <location>
        <begin position="228"/>
        <end position="286"/>
    </location>
</feature>
<gene>
    <name evidence="15" type="ORF">QID03_06685</name>
</gene>
<feature type="transmembrane region" description="Helical" evidence="13">
    <location>
        <begin position="20"/>
        <end position="46"/>
    </location>
</feature>
<keyword evidence="8" id="KW-0862">Zinc</keyword>